<dbReference type="Proteomes" id="UP000266673">
    <property type="component" value="Unassembled WGS sequence"/>
</dbReference>
<dbReference type="Pfam" id="PF07714">
    <property type="entry name" value="PK_Tyr_Ser-Thr"/>
    <property type="match status" value="1"/>
</dbReference>
<organism evidence="2 3">
    <name type="scientific">Gigaspora rosea</name>
    <dbReference type="NCBI Taxonomy" id="44941"/>
    <lineage>
        <taxon>Eukaryota</taxon>
        <taxon>Fungi</taxon>
        <taxon>Fungi incertae sedis</taxon>
        <taxon>Mucoromycota</taxon>
        <taxon>Glomeromycotina</taxon>
        <taxon>Glomeromycetes</taxon>
        <taxon>Diversisporales</taxon>
        <taxon>Gigasporaceae</taxon>
        <taxon>Gigaspora</taxon>
    </lineage>
</organism>
<dbReference type="InterPro" id="IPR000719">
    <property type="entry name" value="Prot_kinase_dom"/>
</dbReference>
<dbReference type="GO" id="GO:0004672">
    <property type="term" value="F:protein kinase activity"/>
    <property type="evidence" value="ECO:0007669"/>
    <property type="project" value="InterPro"/>
</dbReference>
<dbReference type="SUPFAM" id="SSF56112">
    <property type="entry name" value="Protein kinase-like (PK-like)"/>
    <property type="match status" value="1"/>
</dbReference>
<sequence length="198" mass="22789">MANKFEEEFYNWTSDNQDIDQLLMETQRGFGTIFKAIWMDGYTTSGYVTGLVKKNEWKRSSQIKIKNQHKYGGNSAIAIYGITKNPRDGNNMMVMEYAEQGILTLLIFGLCKPISQSSNSKELFVIMSEVFTGYQPYHNISHNKDLEIKICLGLPKIRCEIPQLLLDLMNKCLDAEPQNRPTAEELANRLNQFFNDLK</sequence>
<dbReference type="EMBL" id="QKWP01000538">
    <property type="protein sequence ID" value="RIB18435.1"/>
    <property type="molecule type" value="Genomic_DNA"/>
</dbReference>
<accession>A0A397V7L2</accession>
<dbReference type="InterPro" id="IPR011009">
    <property type="entry name" value="Kinase-like_dom_sf"/>
</dbReference>
<gene>
    <name evidence="2" type="ORF">C2G38_2184537</name>
</gene>
<keyword evidence="3" id="KW-1185">Reference proteome</keyword>
<protein>
    <recommendedName>
        <fullName evidence="1">Protein kinase domain-containing protein</fullName>
    </recommendedName>
</protein>
<dbReference type="Gene3D" id="1.10.510.10">
    <property type="entry name" value="Transferase(Phosphotransferase) domain 1"/>
    <property type="match status" value="1"/>
</dbReference>
<name>A0A397V7L2_9GLOM</name>
<dbReference type="InterPro" id="IPR001245">
    <property type="entry name" value="Ser-Thr/Tyr_kinase_cat_dom"/>
</dbReference>
<proteinExistence type="predicted"/>
<reference evidence="2 3" key="1">
    <citation type="submission" date="2018-06" db="EMBL/GenBank/DDBJ databases">
        <title>Comparative genomics reveals the genomic features of Rhizophagus irregularis, R. cerebriforme, R. diaphanum and Gigaspora rosea, and their symbiotic lifestyle signature.</title>
        <authorList>
            <person name="Morin E."/>
            <person name="San Clemente H."/>
            <person name="Chen E.C.H."/>
            <person name="De La Providencia I."/>
            <person name="Hainaut M."/>
            <person name="Kuo A."/>
            <person name="Kohler A."/>
            <person name="Murat C."/>
            <person name="Tang N."/>
            <person name="Roy S."/>
            <person name="Loubradou J."/>
            <person name="Henrissat B."/>
            <person name="Grigoriev I.V."/>
            <person name="Corradi N."/>
            <person name="Roux C."/>
            <person name="Martin F.M."/>
        </authorList>
    </citation>
    <scope>NUCLEOTIDE SEQUENCE [LARGE SCALE GENOMIC DNA]</scope>
    <source>
        <strain evidence="2 3">DAOM 194757</strain>
    </source>
</reference>
<dbReference type="GO" id="GO:0005524">
    <property type="term" value="F:ATP binding"/>
    <property type="evidence" value="ECO:0007669"/>
    <property type="project" value="InterPro"/>
</dbReference>
<dbReference type="AlphaFoldDB" id="A0A397V7L2"/>
<evidence type="ECO:0000259" key="1">
    <source>
        <dbReference type="PROSITE" id="PS50011"/>
    </source>
</evidence>
<dbReference type="PROSITE" id="PS50011">
    <property type="entry name" value="PROTEIN_KINASE_DOM"/>
    <property type="match status" value="1"/>
</dbReference>
<feature type="domain" description="Protein kinase" evidence="1">
    <location>
        <begin position="1"/>
        <end position="194"/>
    </location>
</feature>
<evidence type="ECO:0000313" key="2">
    <source>
        <dbReference type="EMBL" id="RIB18435.1"/>
    </source>
</evidence>
<evidence type="ECO:0000313" key="3">
    <source>
        <dbReference type="Proteomes" id="UP000266673"/>
    </source>
</evidence>
<dbReference type="STRING" id="44941.A0A397V7L2"/>
<comment type="caution">
    <text evidence="2">The sequence shown here is derived from an EMBL/GenBank/DDBJ whole genome shotgun (WGS) entry which is preliminary data.</text>
</comment>